<evidence type="ECO:0000313" key="2">
    <source>
        <dbReference type="EMBL" id="KKM22890.1"/>
    </source>
</evidence>
<feature type="domain" description="CHAT" evidence="1">
    <location>
        <begin position="105"/>
        <end position="333"/>
    </location>
</feature>
<proteinExistence type="predicted"/>
<accession>A0A0F9L5H9</accession>
<dbReference type="InterPro" id="IPR024983">
    <property type="entry name" value="CHAT_dom"/>
</dbReference>
<reference evidence="2" key="1">
    <citation type="journal article" date="2015" name="Nature">
        <title>Complex archaea that bridge the gap between prokaryotes and eukaryotes.</title>
        <authorList>
            <person name="Spang A."/>
            <person name="Saw J.H."/>
            <person name="Jorgensen S.L."/>
            <person name="Zaremba-Niedzwiedzka K."/>
            <person name="Martijn J."/>
            <person name="Lind A.E."/>
            <person name="van Eijk R."/>
            <person name="Schleper C."/>
            <person name="Guy L."/>
            <person name="Ettema T.J."/>
        </authorList>
    </citation>
    <scope>NUCLEOTIDE SEQUENCE</scope>
</reference>
<sequence length="343" mass="38565">MPFRFAGFKKGEDTFFLKKKDESIIFKELNKVNNEKIPLIINISFSGDDGRATVIEINRGTQFSDFTFKLTANFRSVLERKMKIGENLLQTSNMENYTESLKDIGRLVYDAVFRGTGLEKVFTRGGFSIYIAGDARVNDIPFEISYDGAFIFENNFLAFRGDEGKRHETARVKRVLIIADPSGSFSGAYDEGLKLYDFFSAMGISVDFYSRDRLKDRLVDWFSQYDIVHFSGHSSPDDSSPAWDLGESHFTALDIAGAKRCPHLVFSCSCGNTLKLASSFLKAGVKNVVSSRWKITDGGVTDFVLCFYELLINNCEIGYAFNRAMCESYTGKNPVPLAFSLFG</sequence>
<feature type="non-terminal residue" evidence="2">
    <location>
        <position position="343"/>
    </location>
</feature>
<protein>
    <recommendedName>
        <fullName evidence="1">CHAT domain-containing protein</fullName>
    </recommendedName>
</protein>
<name>A0A0F9L5H9_9ZZZZ</name>
<organism evidence="2">
    <name type="scientific">marine sediment metagenome</name>
    <dbReference type="NCBI Taxonomy" id="412755"/>
    <lineage>
        <taxon>unclassified sequences</taxon>
        <taxon>metagenomes</taxon>
        <taxon>ecological metagenomes</taxon>
    </lineage>
</organism>
<dbReference type="EMBL" id="LAZR01013238">
    <property type="protein sequence ID" value="KKM22890.1"/>
    <property type="molecule type" value="Genomic_DNA"/>
</dbReference>
<comment type="caution">
    <text evidence="2">The sequence shown here is derived from an EMBL/GenBank/DDBJ whole genome shotgun (WGS) entry which is preliminary data.</text>
</comment>
<gene>
    <name evidence="2" type="ORF">LCGC14_1620770</name>
</gene>
<dbReference type="Pfam" id="PF12770">
    <property type="entry name" value="CHAT"/>
    <property type="match status" value="1"/>
</dbReference>
<evidence type="ECO:0000259" key="1">
    <source>
        <dbReference type="Pfam" id="PF12770"/>
    </source>
</evidence>
<dbReference type="AlphaFoldDB" id="A0A0F9L5H9"/>